<evidence type="ECO:0000259" key="10">
    <source>
        <dbReference type="PROSITE" id="PS50929"/>
    </source>
</evidence>
<dbReference type="OrthoDB" id="9770415at2"/>
<evidence type="ECO:0000259" key="9">
    <source>
        <dbReference type="PROSITE" id="PS50893"/>
    </source>
</evidence>
<dbReference type="GO" id="GO:0015421">
    <property type="term" value="F:ABC-type oligopeptide transporter activity"/>
    <property type="evidence" value="ECO:0007669"/>
    <property type="project" value="TreeGrafter"/>
</dbReference>
<keyword evidence="3 8" id="KW-0812">Transmembrane</keyword>
<dbReference type="GeneID" id="42307683"/>
<feature type="transmembrane region" description="Helical" evidence="8">
    <location>
        <begin position="291"/>
        <end position="318"/>
    </location>
</feature>
<dbReference type="InterPro" id="IPR003439">
    <property type="entry name" value="ABC_transporter-like_ATP-bd"/>
</dbReference>
<evidence type="ECO:0000313" key="12">
    <source>
        <dbReference type="EMBL" id="SDK24814.1"/>
    </source>
</evidence>
<dbReference type="AlphaFoldDB" id="A0A0D1Y4G5"/>
<dbReference type="GO" id="GO:0016887">
    <property type="term" value="F:ATP hydrolysis activity"/>
    <property type="evidence" value="ECO:0007669"/>
    <property type="project" value="InterPro"/>
</dbReference>
<reference evidence="11 13" key="1">
    <citation type="submission" date="2015-07" db="EMBL/GenBank/DDBJ databases">
        <title>Fjat-14205 dsm 2895.</title>
        <authorList>
            <person name="Liu B."/>
            <person name="Wang J."/>
            <person name="Zhu Y."/>
            <person name="Liu G."/>
            <person name="Chen Q."/>
            <person name="Chen Z."/>
            <person name="Lan J."/>
            <person name="Che J."/>
            <person name="Ge C."/>
            <person name="Shi H."/>
            <person name="Pan Z."/>
            <person name="Liu X."/>
        </authorList>
    </citation>
    <scope>NUCLEOTIDE SEQUENCE [LARGE SCALE GENOMIC DNA]</scope>
    <source>
        <strain evidence="11 13">DSM 2895</strain>
    </source>
</reference>
<evidence type="ECO:0000313" key="14">
    <source>
        <dbReference type="Proteomes" id="UP000182836"/>
    </source>
</evidence>
<feature type="transmembrane region" description="Helical" evidence="8">
    <location>
        <begin position="37"/>
        <end position="58"/>
    </location>
</feature>
<dbReference type="Gene3D" id="1.20.1560.10">
    <property type="entry name" value="ABC transporter type 1, transmembrane domain"/>
    <property type="match status" value="1"/>
</dbReference>
<dbReference type="InterPro" id="IPR011527">
    <property type="entry name" value="ABC1_TM_dom"/>
</dbReference>
<dbReference type="SMART" id="SM00382">
    <property type="entry name" value="AAA"/>
    <property type="match status" value="1"/>
</dbReference>
<evidence type="ECO:0000256" key="1">
    <source>
        <dbReference type="ARBA" id="ARBA00004651"/>
    </source>
</evidence>
<dbReference type="FunFam" id="3.40.50.300:FF:000218">
    <property type="entry name" value="Multidrug ABC transporter ATP-binding protein"/>
    <property type="match status" value="1"/>
</dbReference>
<dbReference type="EMBL" id="LGUG01000004">
    <property type="protein sequence ID" value="KON98655.1"/>
    <property type="molecule type" value="Genomic_DNA"/>
</dbReference>
<dbReference type="InterPro" id="IPR036640">
    <property type="entry name" value="ABC1_TM_sf"/>
</dbReference>
<keyword evidence="7 8" id="KW-0472">Membrane</keyword>
<dbReference type="Proteomes" id="UP000182836">
    <property type="component" value="Unassembled WGS sequence"/>
</dbReference>
<dbReference type="GO" id="GO:0005524">
    <property type="term" value="F:ATP binding"/>
    <property type="evidence" value="ECO:0007669"/>
    <property type="project" value="UniProtKB-KW"/>
</dbReference>
<evidence type="ECO:0000256" key="5">
    <source>
        <dbReference type="ARBA" id="ARBA00022840"/>
    </source>
</evidence>
<dbReference type="SUPFAM" id="SSF90123">
    <property type="entry name" value="ABC transporter transmembrane region"/>
    <property type="match status" value="1"/>
</dbReference>
<evidence type="ECO:0000256" key="4">
    <source>
        <dbReference type="ARBA" id="ARBA00022741"/>
    </source>
</evidence>
<dbReference type="RefSeq" id="WP_043066892.1">
    <property type="nucleotide sequence ID" value="NZ_BJOA01000148.1"/>
</dbReference>
<dbReference type="Pfam" id="PF00664">
    <property type="entry name" value="ABC_membrane"/>
    <property type="match status" value="1"/>
</dbReference>
<name>A0A0D1Y4G5_ANEMI</name>
<dbReference type="InterPro" id="IPR027417">
    <property type="entry name" value="P-loop_NTPase"/>
</dbReference>
<dbReference type="InterPro" id="IPR017871">
    <property type="entry name" value="ABC_transporter-like_CS"/>
</dbReference>
<evidence type="ECO:0000256" key="3">
    <source>
        <dbReference type="ARBA" id="ARBA00022692"/>
    </source>
</evidence>
<reference evidence="12 14" key="2">
    <citation type="submission" date="2016-10" db="EMBL/GenBank/DDBJ databases">
        <authorList>
            <person name="de Groot N.N."/>
        </authorList>
    </citation>
    <scope>NUCLEOTIDE SEQUENCE [LARGE SCALE GENOMIC DNA]</scope>
    <source>
        <strain evidence="12 14">DSM 2895</strain>
    </source>
</reference>
<dbReference type="PROSITE" id="PS00211">
    <property type="entry name" value="ABC_TRANSPORTER_1"/>
    <property type="match status" value="1"/>
</dbReference>
<comment type="similarity">
    <text evidence="2">Belongs to the ABC transporter superfamily.</text>
</comment>
<dbReference type="Gene3D" id="3.40.50.300">
    <property type="entry name" value="P-loop containing nucleotide triphosphate hydrolases"/>
    <property type="match status" value="1"/>
</dbReference>
<keyword evidence="4" id="KW-0547">Nucleotide-binding</keyword>
<feature type="domain" description="ABC transmembrane type-1" evidence="10">
    <location>
        <begin position="40"/>
        <end position="320"/>
    </location>
</feature>
<feature type="transmembrane region" description="Helical" evidence="8">
    <location>
        <begin position="78"/>
        <end position="98"/>
    </location>
</feature>
<evidence type="ECO:0000313" key="11">
    <source>
        <dbReference type="EMBL" id="KON98655.1"/>
    </source>
</evidence>
<evidence type="ECO:0000256" key="6">
    <source>
        <dbReference type="ARBA" id="ARBA00022989"/>
    </source>
</evidence>
<feature type="transmembrane region" description="Helical" evidence="8">
    <location>
        <begin position="263"/>
        <end position="285"/>
    </location>
</feature>
<dbReference type="SUPFAM" id="SSF52540">
    <property type="entry name" value="P-loop containing nucleoside triphosphate hydrolases"/>
    <property type="match status" value="1"/>
</dbReference>
<accession>A0A0D1Y4G5</accession>
<dbReference type="PATRIC" id="fig|47500.12.peg.3118"/>
<sequence length="603" mass="67210">MYNLKKIFRSLTKENFSTNIKEPLIKILPYIKPHWKIYTGLVILLFADLGMTIGMATFLKLVTDAAVNKNIQQLEHLLLIGIILILFVCSVIYMNSYLSSIAISKVTRDLRINLFEKILGLPTPKFLKYHSGDLLSRLTSDINNVAGLVGNNLLQMFKLPITAVAVFIYLLKVNWQLSVVCLLIGPAFLLIGGFFGFLLKKISRDIYDELAKVNSFLNDTLSGHEIVRSFILEQVFLKKFIGQSNNVLSLQLKQAKLSSIMRAGSSSAGAIAYLLNLGLGAFLVAKGVLSIGSLLAFVSLMHYLIYPFTGMVSTWISFQQSVSAWDRVLQILDSPGETRNLPEYIPHKEDVHSIHFRNLCFSYDGEKNVIENFNLSIPAGKIIALVGPSGAGKSTLFKLFLGLYQPTAGSIHLDSQSIKTLSPSALRSSIAYVPQESYLFSGTIRENLLYGRANTTEEELIKAAKIANAHDFIMSLPDKYDTEIGERGVKLSGGQKQRISIARAILKNSSILLLDEATSALDNESEYIIQESLDRLMESRTTFVIAHRLSTIKNADCIIVMDKGQIVAQGRHNYLLKHNDLYARLFHLQFQDKILPHNIGTSP</sequence>
<dbReference type="Proteomes" id="UP000037269">
    <property type="component" value="Unassembled WGS sequence"/>
</dbReference>
<dbReference type="EMBL" id="FNED01000045">
    <property type="protein sequence ID" value="SDK24814.1"/>
    <property type="molecule type" value="Genomic_DNA"/>
</dbReference>
<feature type="transmembrane region" description="Helical" evidence="8">
    <location>
        <begin position="153"/>
        <end position="171"/>
    </location>
</feature>
<feature type="domain" description="ABC transporter" evidence="9">
    <location>
        <begin position="354"/>
        <end position="588"/>
    </location>
</feature>
<proteinExistence type="inferred from homology"/>
<comment type="subcellular location">
    <subcellularLocation>
        <location evidence="1">Cell membrane</location>
        <topology evidence="1">Multi-pass membrane protein</topology>
    </subcellularLocation>
</comment>
<evidence type="ECO:0000256" key="2">
    <source>
        <dbReference type="ARBA" id="ARBA00005417"/>
    </source>
</evidence>
<dbReference type="PANTHER" id="PTHR43394">
    <property type="entry name" value="ATP-DEPENDENT PERMEASE MDL1, MITOCHONDRIAL"/>
    <property type="match status" value="1"/>
</dbReference>
<keyword evidence="13" id="KW-1185">Reference proteome</keyword>
<dbReference type="STRING" id="47500.AF333_21305"/>
<organism evidence="11 13">
    <name type="scientific">Aneurinibacillus migulanus</name>
    <name type="common">Bacillus migulanus</name>
    <dbReference type="NCBI Taxonomy" id="47500"/>
    <lineage>
        <taxon>Bacteria</taxon>
        <taxon>Bacillati</taxon>
        <taxon>Bacillota</taxon>
        <taxon>Bacilli</taxon>
        <taxon>Bacillales</taxon>
        <taxon>Paenibacillaceae</taxon>
        <taxon>Aneurinibacillus group</taxon>
        <taxon>Aneurinibacillus</taxon>
    </lineage>
</organism>
<dbReference type="Pfam" id="PF00005">
    <property type="entry name" value="ABC_tran"/>
    <property type="match status" value="1"/>
</dbReference>
<keyword evidence="5 12" id="KW-0067">ATP-binding</keyword>
<evidence type="ECO:0000256" key="8">
    <source>
        <dbReference type="SAM" id="Phobius"/>
    </source>
</evidence>
<evidence type="ECO:0000256" key="7">
    <source>
        <dbReference type="ARBA" id="ARBA00023136"/>
    </source>
</evidence>
<dbReference type="GO" id="GO:0005886">
    <property type="term" value="C:plasma membrane"/>
    <property type="evidence" value="ECO:0007669"/>
    <property type="project" value="UniProtKB-SubCell"/>
</dbReference>
<keyword evidence="6 8" id="KW-1133">Transmembrane helix</keyword>
<feature type="transmembrane region" description="Helical" evidence="8">
    <location>
        <begin position="177"/>
        <end position="199"/>
    </location>
</feature>
<evidence type="ECO:0000313" key="13">
    <source>
        <dbReference type="Proteomes" id="UP000037269"/>
    </source>
</evidence>
<dbReference type="PROSITE" id="PS50893">
    <property type="entry name" value="ABC_TRANSPORTER_2"/>
    <property type="match status" value="1"/>
</dbReference>
<dbReference type="PROSITE" id="PS50929">
    <property type="entry name" value="ABC_TM1F"/>
    <property type="match status" value="1"/>
</dbReference>
<gene>
    <name evidence="11" type="ORF">AF333_21305</name>
    <name evidence="12" type="ORF">SAMN04487909_14531</name>
</gene>
<dbReference type="InterPro" id="IPR039421">
    <property type="entry name" value="Type_1_exporter"/>
</dbReference>
<protein>
    <submittedName>
        <fullName evidence="12">ATP-binding cassette, subfamily B, MsbA</fullName>
    </submittedName>
</protein>
<dbReference type="CDD" id="cd07346">
    <property type="entry name" value="ABC_6TM_exporters"/>
    <property type="match status" value="1"/>
</dbReference>
<dbReference type="PANTHER" id="PTHR43394:SF1">
    <property type="entry name" value="ATP-BINDING CASSETTE SUB-FAMILY B MEMBER 10, MITOCHONDRIAL"/>
    <property type="match status" value="1"/>
</dbReference>
<dbReference type="InterPro" id="IPR003593">
    <property type="entry name" value="AAA+_ATPase"/>
</dbReference>